<dbReference type="AlphaFoldDB" id="A0A1N6WZM6"/>
<proteinExistence type="predicted"/>
<feature type="chain" id="PRO_5009939346" evidence="1">
    <location>
        <begin position="20"/>
        <end position="127"/>
    </location>
</feature>
<dbReference type="RefSeq" id="WP_076465779.1">
    <property type="nucleotide sequence ID" value="NZ_FTMN01000012.1"/>
</dbReference>
<keyword evidence="3" id="KW-1185">Reference proteome</keyword>
<gene>
    <name evidence="2" type="ORF">SAMN05421647_11241</name>
</gene>
<accession>A0A1N6WZM6</accession>
<keyword evidence="1" id="KW-0732">Signal</keyword>
<evidence type="ECO:0000313" key="3">
    <source>
        <dbReference type="Proteomes" id="UP000186895"/>
    </source>
</evidence>
<protein>
    <submittedName>
        <fullName evidence="2">Uncharacterized protein</fullName>
    </submittedName>
</protein>
<organism evidence="2 3">
    <name type="scientific">Marinobacterium stanieri</name>
    <dbReference type="NCBI Taxonomy" id="49186"/>
    <lineage>
        <taxon>Bacteria</taxon>
        <taxon>Pseudomonadati</taxon>
        <taxon>Pseudomonadota</taxon>
        <taxon>Gammaproteobacteria</taxon>
        <taxon>Oceanospirillales</taxon>
        <taxon>Oceanospirillaceae</taxon>
        <taxon>Marinobacterium</taxon>
    </lineage>
</organism>
<name>A0A1N6WZM6_9GAMM</name>
<reference evidence="2 3" key="1">
    <citation type="submission" date="2017-01" db="EMBL/GenBank/DDBJ databases">
        <authorList>
            <person name="Mah S.A."/>
            <person name="Swanson W.J."/>
            <person name="Moy G.W."/>
            <person name="Vacquier V.D."/>
        </authorList>
    </citation>
    <scope>NUCLEOTIDE SEQUENCE [LARGE SCALE GENOMIC DNA]</scope>
    <source>
        <strain evidence="2 3">DSM 7027</strain>
    </source>
</reference>
<evidence type="ECO:0000313" key="2">
    <source>
        <dbReference type="EMBL" id="SIQ95513.1"/>
    </source>
</evidence>
<dbReference type="EMBL" id="FTMN01000012">
    <property type="protein sequence ID" value="SIQ95513.1"/>
    <property type="molecule type" value="Genomic_DNA"/>
</dbReference>
<dbReference type="STRING" id="49186.SAMN05421647_11241"/>
<dbReference type="Proteomes" id="UP000186895">
    <property type="component" value="Unassembled WGS sequence"/>
</dbReference>
<evidence type="ECO:0000256" key="1">
    <source>
        <dbReference type="SAM" id="SignalP"/>
    </source>
</evidence>
<sequence length="127" mass="14597">MKKFFFLLFASLYSVHCFSDVLITDINILTQGNSIEESVEVIEMCKTFHLTKEQVADYVLESRLSNEREVHDDYNIFPCNSTGTMKINGEFFSWIIRAGGVGNFESKDRRFVRVCDEACCKKVKGIC</sequence>
<feature type="signal peptide" evidence="1">
    <location>
        <begin position="1"/>
        <end position="19"/>
    </location>
</feature>